<gene>
    <name evidence="1" type="ORF">Shyd_53960</name>
</gene>
<dbReference type="EMBL" id="BNDW01000040">
    <property type="protein sequence ID" value="GHI24025.1"/>
    <property type="molecule type" value="Genomic_DNA"/>
</dbReference>
<comment type="caution">
    <text evidence="1">The sequence shown here is derived from an EMBL/GenBank/DDBJ whole genome shotgun (WGS) entry which is preliminary data.</text>
</comment>
<protein>
    <submittedName>
        <fullName evidence="1">Uncharacterized protein</fullName>
    </submittedName>
</protein>
<reference evidence="1" key="1">
    <citation type="submission" date="2024-05" db="EMBL/GenBank/DDBJ databases">
        <title>Whole genome shotgun sequence of Streptomyces hydrogenans NBRC 13475.</title>
        <authorList>
            <person name="Komaki H."/>
            <person name="Tamura T."/>
        </authorList>
    </citation>
    <scope>NUCLEOTIDE SEQUENCE</scope>
    <source>
        <strain evidence="1">NBRC 13475</strain>
    </source>
</reference>
<keyword evidence="2" id="KW-1185">Reference proteome</keyword>
<sequence>MGETGEKREVAAPAALIDALAPALRPSCRTASCGTLSTGPLYDPWGEGL</sequence>
<evidence type="ECO:0000313" key="1">
    <source>
        <dbReference type="EMBL" id="GHI24025.1"/>
    </source>
</evidence>
<dbReference type="Proteomes" id="UP001052739">
    <property type="component" value="Unassembled WGS sequence"/>
</dbReference>
<proteinExistence type="predicted"/>
<organism evidence="1 2">
    <name type="scientific">Streptomyces hydrogenans</name>
    <dbReference type="NCBI Taxonomy" id="1873719"/>
    <lineage>
        <taxon>Bacteria</taxon>
        <taxon>Bacillati</taxon>
        <taxon>Actinomycetota</taxon>
        <taxon>Actinomycetes</taxon>
        <taxon>Kitasatosporales</taxon>
        <taxon>Streptomycetaceae</taxon>
        <taxon>Streptomyces</taxon>
    </lineage>
</organism>
<evidence type="ECO:0000313" key="2">
    <source>
        <dbReference type="Proteomes" id="UP001052739"/>
    </source>
</evidence>
<accession>A0ABQ3PG77</accession>
<name>A0ABQ3PG77_9ACTN</name>